<organism evidence="4 5">
    <name type="scientific">Botryobasidium botryosum (strain FD-172 SS1)</name>
    <dbReference type="NCBI Taxonomy" id="930990"/>
    <lineage>
        <taxon>Eukaryota</taxon>
        <taxon>Fungi</taxon>
        <taxon>Dikarya</taxon>
        <taxon>Basidiomycota</taxon>
        <taxon>Agaricomycotina</taxon>
        <taxon>Agaricomycetes</taxon>
        <taxon>Cantharellales</taxon>
        <taxon>Botryobasidiaceae</taxon>
        <taxon>Botryobasidium</taxon>
    </lineage>
</organism>
<feature type="region of interest" description="Disordered" evidence="3">
    <location>
        <begin position="19"/>
        <end position="114"/>
    </location>
</feature>
<dbReference type="OrthoDB" id="201362at2759"/>
<evidence type="ECO:0000256" key="1">
    <source>
        <dbReference type="ARBA" id="ARBA00005701"/>
    </source>
</evidence>
<accession>A0A067LXW1</accession>
<evidence type="ECO:0000313" key="5">
    <source>
        <dbReference type="Proteomes" id="UP000027195"/>
    </source>
</evidence>
<feature type="compositionally biased region" description="Basic and acidic residues" evidence="3">
    <location>
        <begin position="93"/>
        <end position="114"/>
    </location>
</feature>
<dbReference type="AlphaFoldDB" id="A0A067LXW1"/>
<name>A0A067LXW1_BOTB1</name>
<dbReference type="Proteomes" id="UP000027195">
    <property type="component" value="Unassembled WGS sequence"/>
</dbReference>
<feature type="compositionally biased region" description="Basic and acidic residues" evidence="3">
    <location>
        <begin position="42"/>
        <end position="51"/>
    </location>
</feature>
<dbReference type="HOGENOM" id="CLU_101052_2_0_1"/>
<gene>
    <name evidence="4" type="ORF">BOTBODRAFT_192591</name>
</gene>
<protein>
    <recommendedName>
        <fullName evidence="2">Succinate dehydrogenase assembly factor 4, mitochondrial</fullName>
    </recommendedName>
</protein>
<dbReference type="Pfam" id="PF07896">
    <property type="entry name" value="DUF1674"/>
    <property type="match status" value="1"/>
</dbReference>
<dbReference type="EMBL" id="KL198113">
    <property type="protein sequence ID" value="KDQ07195.1"/>
    <property type="molecule type" value="Genomic_DNA"/>
</dbReference>
<reference evidence="5" key="1">
    <citation type="journal article" date="2014" name="Proc. Natl. Acad. Sci. U.S.A.">
        <title>Extensive sampling of basidiomycete genomes demonstrates inadequacy of the white-rot/brown-rot paradigm for wood decay fungi.</title>
        <authorList>
            <person name="Riley R."/>
            <person name="Salamov A.A."/>
            <person name="Brown D.W."/>
            <person name="Nagy L.G."/>
            <person name="Floudas D."/>
            <person name="Held B.W."/>
            <person name="Levasseur A."/>
            <person name="Lombard V."/>
            <person name="Morin E."/>
            <person name="Otillar R."/>
            <person name="Lindquist E.A."/>
            <person name="Sun H."/>
            <person name="LaButti K.M."/>
            <person name="Schmutz J."/>
            <person name="Jabbour D."/>
            <person name="Luo H."/>
            <person name="Baker S.E."/>
            <person name="Pisabarro A.G."/>
            <person name="Walton J.D."/>
            <person name="Blanchette R.A."/>
            <person name="Henrissat B."/>
            <person name="Martin F."/>
            <person name="Cullen D."/>
            <person name="Hibbett D.S."/>
            <person name="Grigoriev I.V."/>
        </authorList>
    </citation>
    <scope>NUCLEOTIDE SEQUENCE [LARGE SCALE GENOMIC DNA]</scope>
    <source>
        <strain evidence="5">FD-172 SS1</strain>
    </source>
</reference>
<keyword evidence="5" id="KW-1185">Reference proteome</keyword>
<dbReference type="PANTHER" id="PTHR28524:SF3">
    <property type="entry name" value="SUCCINATE DEHYDROGENASE ASSEMBLY FACTOR 4, MITOCHONDRIAL"/>
    <property type="match status" value="1"/>
</dbReference>
<proteinExistence type="inferred from homology"/>
<dbReference type="STRING" id="930990.A0A067LXW1"/>
<dbReference type="InParanoid" id="A0A067LXW1"/>
<dbReference type="FunCoup" id="A0A067LXW1">
    <property type="interactions" value="181"/>
</dbReference>
<evidence type="ECO:0000313" key="4">
    <source>
        <dbReference type="EMBL" id="KDQ07195.1"/>
    </source>
</evidence>
<dbReference type="InterPro" id="IPR012875">
    <property type="entry name" value="SDHF4"/>
</dbReference>
<dbReference type="PANTHER" id="PTHR28524">
    <property type="entry name" value="SUCCINATE DEHYDROGENASE ASSEMBLY FACTOR 4, MITOCHONDRIAL"/>
    <property type="match status" value="1"/>
</dbReference>
<evidence type="ECO:0000256" key="2">
    <source>
        <dbReference type="ARBA" id="ARBA00022170"/>
    </source>
</evidence>
<feature type="compositionally biased region" description="Polar residues" evidence="3">
    <location>
        <begin position="19"/>
        <end position="29"/>
    </location>
</feature>
<comment type="similarity">
    <text evidence="1">Belongs to the SDHAF4 family.</text>
</comment>
<dbReference type="GO" id="GO:0034553">
    <property type="term" value="P:mitochondrial respiratory chain complex II assembly"/>
    <property type="evidence" value="ECO:0007669"/>
    <property type="project" value="TreeGrafter"/>
</dbReference>
<evidence type="ECO:0000256" key="3">
    <source>
        <dbReference type="SAM" id="MobiDB-lite"/>
    </source>
</evidence>
<sequence length="114" mass="12494">MFRSSSVFRAALARPRRFSSFTHALSQPPSIHKPGPPPLPAEDQREFEELVRLAGRAPSAKSDVPPSELHPDAPRSPPPEFEGDVNPITGEKGGPKREPVKHGDWSHAGRVTDF</sequence>
<dbReference type="GO" id="GO:0005739">
    <property type="term" value="C:mitochondrion"/>
    <property type="evidence" value="ECO:0007669"/>
    <property type="project" value="TreeGrafter"/>
</dbReference>